<dbReference type="GO" id="GO:0000930">
    <property type="term" value="C:gamma-tubulin complex"/>
    <property type="evidence" value="ECO:0007669"/>
    <property type="project" value="InterPro"/>
</dbReference>
<dbReference type="Gene3D" id="3.40.50.1440">
    <property type="entry name" value="Tubulin/FtsZ, GTPase domain"/>
    <property type="match status" value="1"/>
</dbReference>
<comment type="function">
    <text evidence="9">Tubulin is the major constituent of microtubules, protein filaments consisting of alpha- and beta-tubulin heterodimers. Gamma-tubulin is a key component of the gamma-tubulin ring complex (gTuRC) which mediates microtubule nucleation. The gTuRC regulates the minus-end nucleation of alpha-beta tubulin heterodimers that grow into microtubule protafilaments, a critical step in centrosome duplication and spindle formation.</text>
</comment>
<comment type="similarity">
    <text evidence="2 9">Belongs to the tubulin family.</text>
</comment>
<evidence type="ECO:0000256" key="2">
    <source>
        <dbReference type="ARBA" id="ARBA00009636"/>
    </source>
</evidence>
<dbReference type="SMART" id="SM00864">
    <property type="entry name" value="Tubulin"/>
    <property type="match status" value="1"/>
</dbReference>
<dbReference type="SUPFAM" id="SSF55307">
    <property type="entry name" value="Tubulin C-terminal domain-like"/>
    <property type="match status" value="1"/>
</dbReference>
<keyword evidence="4" id="KW-0963">Cytoplasm</keyword>
<dbReference type="GO" id="GO:0005525">
    <property type="term" value="F:GTP binding"/>
    <property type="evidence" value="ECO:0007669"/>
    <property type="project" value="UniProtKB-UniRule"/>
</dbReference>
<dbReference type="GeneID" id="30200212"/>
<dbReference type="Pfam" id="PF03953">
    <property type="entry name" value="Tubulin_C"/>
    <property type="match status" value="1"/>
</dbReference>
<dbReference type="GO" id="GO:0007020">
    <property type="term" value="P:microtubule nucleation"/>
    <property type="evidence" value="ECO:0007669"/>
    <property type="project" value="InterPro"/>
</dbReference>
<gene>
    <name evidence="12" type="ORF">WICANDRAFT_60307</name>
</gene>
<keyword evidence="5 9" id="KW-0493">Microtubule</keyword>
<dbReference type="PRINTS" id="PR01161">
    <property type="entry name" value="TUBULIN"/>
</dbReference>
<dbReference type="Gene3D" id="1.10.287.600">
    <property type="entry name" value="Helix hairpin bin"/>
    <property type="match status" value="1"/>
</dbReference>
<sequence length="451" mass="50448">MPEILTLQIGQCGNQVGQQFWSQLCNEHGIGPDGMTTVEGMREDETNIFFNSNDDKRFTPRALLVDLEPGVISDIKSKTNNLFNDRNIHLSSTGSSAGNIWSKGYDYAESQNELFLEMIDRELDSCDNLEAFQLIHSVAGGTGSGVGSYFLEILADRYNKKLTTTYSIFPESVQSSDVVVQPYNTVLTLKRLIDSSDANIVIENSALLNNAIKTFQSNSPSTTQTNQLIAAVMSGATNTLRYPGYMYNSYTSIISTLVPTPDLHFLVPSYTPFTSDFVTDAKQIRKSSAYDVVLELLDKKIKMIDVEEKHNLYISIFGILQGDYDQTDIQKAIIKAQQRAKFVPWSSSSVHVANGKKSQHYKTSDSDYVSGLMLSNTSSIISLLGKTCKQYDKIMRRNAFVGGYKDGKLFQNGLDEFKESRETVQSVIDEYKRAELVSYLDDDVEDEEVEL</sequence>
<dbReference type="Proteomes" id="UP000094112">
    <property type="component" value="Unassembled WGS sequence"/>
</dbReference>
<dbReference type="CDD" id="cd02188">
    <property type="entry name" value="gamma_tubulin"/>
    <property type="match status" value="1"/>
</dbReference>
<keyword evidence="7 9" id="KW-0342">GTP-binding</keyword>
<dbReference type="InterPro" id="IPR000217">
    <property type="entry name" value="Tubulin"/>
</dbReference>
<dbReference type="InterPro" id="IPR036525">
    <property type="entry name" value="Tubulin/FtsZ_GTPase_sf"/>
</dbReference>
<dbReference type="PANTHER" id="PTHR11588">
    <property type="entry name" value="TUBULIN"/>
    <property type="match status" value="1"/>
</dbReference>
<evidence type="ECO:0000256" key="6">
    <source>
        <dbReference type="ARBA" id="ARBA00022741"/>
    </source>
</evidence>
<keyword evidence="6 9" id="KW-0547">Nucleotide-binding</keyword>
<dbReference type="GO" id="GO:0031122">
    <property type="term" value="P:cytoplasmic microtubule organization"/>
    <property type="evidence" value="ECO:0007669"/>
    <property type="project" value="InterPro"/>
</dbReference>
<accession>A0A1E3P9Z9</accession>
<dbReference type="GO" id="GO:0005816">
    <property type="term" value="C:spindle pole body"/>
    <property type="evidence" value="ECO:0007669"/>
    <property type="project" value="UniProtKB-SubCell"/>
</dbReference>
<dbReference type="GO" id="GO:0005874">
    <property type="term" value="C:microtubule"/>
    <property type="evidence" value="ECO:0007669"/>
    <property type="project" value="UniProtKB-KW"/>
</dbReference>
<evidence type="ECO:0000256" key="1">
    <source>
        <dbReference type="ARBA" id="ARBA00004317"/>
    </source>
</evidence>
<proteinExistence type="inferred from homology"/>
<dbReference type="FunFam" id="1.10.287.600:FF:000004">
    <property type="entry name" value="Tubulin gamma chain"/>
    <property type="match status" value="1"/>
</dbReference>
<dbReference type="STRING" id="683960.A0A1E3P9Z9"/>
<feature type="domain" description="Tubulin/FtsZ GTPase" evidence="10">
    <location>
        <begin position="46"/>
        <end position="244"/>
    </location>
</feature>
<evidence type="ECO:0000259" key="11">
    <source>
        <dbReference type="SMART" id="SM00865"/>
    </source>
</evidence>
<keyword evidence="8" id="KW-0206">Cytoskeleton</keyword>
<name>A0A1E3P9Z9_WICAA</name>
<dbReference type="PRINTS" id="PR01164">
    <property type="entry name" value="GAMMATUBULIN"/>
</dbReference>
<dbReference type="SUPFAM" id="SSF52490">
    <property type="entry name" value="Tubulin nucleotide-binding domain-like"/>
    <property type="match status" value="1"/>
</dbReference>
<dbReference type="InterPro" id="IPR003008">
    <property type="entry name" value="Tubulin_FtsZ_GTPase"/>
</dbReference>
<reference evidence="12 13" key="1">
    <citation type="journal article" date="2016" name="Proc. Natl. Acad. Sci. U.S.A.">
        <title>Comparative genomics of biotechnologically important yeasts.</title>
        <authorList>
            <person name="Riley R."/>
            <person name="Haridas S."/>
            <person name="Wolfe K.H."/>
            <person name="Lopes M.R."/>
            <person name="Hittinger C.T."/>
            <person name="Goeker M."/>
            <person name="Salamov A.A."/>
            <person name="Wisecaver J.H."/>
            <person name="Long T.M."/>
            <person name="Calvey C.H."/>
            <person name="Aerts A.L."/>
            <person name="Barry K.W."/>
            <person name="Choi C."/>
            <person name="Clum A."/>
            <person name="Coughlan A.Y."/>
            <person name="Deshpande S."/>
            <person name="Douglass A.P."/>
            <person name="Hanson S.J."/>
            <person name="Klenk H.-P."/>
            <person name="LaButti K.M."/>
            <person name="Lapidus A."/>
            <person name="Lindquist E.A."/>
            <person name="Lipzen A.M."/>
            <person name="Meier-Kolthoff J.P."/>
            <person name="Ohm R.A."/>
            <person name="Otillar R.P."/>
            <person name="Pangilinan J.L."/>
            <person name="Peng Y."/>
            <person name="Rokas A."/>
            <person name="Rosa C.A."/>
            <person name="Scheuner C."/>
            <person name="Sibirny A.A."/>
            <person name="Slot J.C."/>
            <person name="Stielow J.B."/>
            <person name="Sun H."/>
            <person name="Kurtzman C.P."/>
            <person name="Blackwell M."/>
            <person name="Grigoriev I.V."/>
            <person name="Jeffries T.W."/>
        </authorList>
    </citation>
    <scope>NUCLEOTIDE SEQUENCE [LARGE SCALE GENOMIC DNA]</scope>
    <source>
        <strain evidence="13">ATCC 58044 / CBS 1984 / NCYC 433 / NRRL Y-366-8</strain>
    </source>
</reference>
<feature type="domain" description="Tubulin/FtsZ 2-layer sandwich" evidence="11">
    <location>
        <begin position="246"/>
        <end position="389"/>
    </location>
</feature>
<dbReference type="Pfam" id="PF00091">
    <property type="entry name" value="Tubulin"/>
    <property type="match status" value="1"/>
</dbReference>
<evidence type="ECO:0000256" key="9">
    <source>
        <dbReference type="RuleBase" id="RU000352"/>
    </source>
</evidence>
<evidence type="ECO:0000313" key="12">
    <source>
        <dbReference type="EMBL" id="ODQ62239.1"/>
    </source>
</evidence>
<dbReference type="InterPro" id="IPR017975">
    <property type="entry name" value="Tubulin_CS"/>
</dbReference>
<evidence type="ECO:0000313" key="13">
    <source>
        <dbReference type="Proteomes" id="UP000094112"/>
    </source>
</evidence>
<dbReference type="InterPro" id="IPR037103">
    <property type="entry name" value="Tubulin/FtsZ-like_C"/>
</dbReference>
<dbReference type="InterPro" id="IPR008280">
    <property type="entry name" value="Tub_FtsZ_C"/>
</dbReference>
<dbReference type="InterPro" id="IPR002454">
    <property type="entry name" value="Gamma_tubulin"/>
</dbReference>
<dbReference type="InterPro" id="IPR023123">
    <property type="entry name" value="Tubulin_C"/>
</dbReference>
<dbReference type="EMBL" id="KV454208">
    <property type="protein sequence ID" value="ODQ62239.1"/>
    <property type="molecule type" value="Genomic_DNA"/>
</dbReference>
<dbReference type="InterPro" id="IPR018316">
    <property type="entry name" value="Tubulin/FtsZ_2-layer-sand-dom"/>
</dbReference>
<evidence type="ECO:0000259" key="10">
    <source>
        <dbReference type="SMART" id="SM00864"/>
    </source>
</evidence>
<evidence type="ECO:0000256" key="7">
    <source>
        <dbReference type="ARBA" id="ARBA00023134"/>
    </source>
</evidence>
<evidence type="ECO:0000256" key="3">
    <source>
        <dbReference type="ARBA" id="ARBA00018848"/>
    </source>
</evidence>
<dbReference type="SMART" id="SM00865">
    <property type="entry name" value="Tubulin_C"/>
    <property type="match status" value="1"/>
</dbReference>
<keyword evidence="13" id="KW-1185">Reference proteome</keyword>
<evidence type="ECO:0000256" key="5">
    <source>
        <dbReference type="ARBA" id="ARBA00022701"/>
    </source>
</evidence>
<evidence type="ECO:0000256" key="8">
    <source>
        <dbReference type="ARBA" id="ARBA00023212"/>
    </source>
</evidence>
<dbReference type="RefSeq" id="XP_019041446.1">
    <property type="nucleotide sequence ID" value="XM_019182966.1"/>
</dbReference>
<comment type="subcellular location">
    <subcellularLocation>
        <location evidence="1">Cytoplasm</location>
        <location evidence="1">Cytoskeleton</location>
        <location evidence="1">Microtubule organizing center</location>
        <location evidence="1">Spindle pole body</location>
    </subcellularLocation>
</comment>
<evidence type="ECO:0000256" key="4">
    <source>
        <dbReference type="ARBA" id="ARBA00022490"/>
    </source>
</evidence>
<dbReference type="PROSITE" id="PS00227">
    <property type="entry name" value="TUBULIN"/>
    <property type="match status" value="1"/>
</dbReference>
<protein>
    <recommendedName>
        <fullName evidence="3 9">Tubulin gamma chain</fullName>
    </recommendedName>
</protein>
<dbReference type="Gene3D" id="3.30.1330.20">
    <property type="entry name" value="Tubulin/FtsZ, C-terminal domain"/>
    <property type="match status" value="1"/>
</dbReference>
<organism evidence="12 13">
    <name type="scientific">Wickerhamomyces anomalus (strain ATCC 58044 / CBS 1984 / NCYC 433 / NRRL Y-366-8)</name>
    <name type="common">Yeast</name>
    <name type="synonym">Hansenula anomala</name>
    <dbReference type="NCBI Taxonomy" id="683960"/>
    <lineage>
        <taxon>Eukaryota</taxon>
        <taxon>Fungi</taxon>
        <taxon>Dikarya</taxon>
        <taxon>Ascomycota</taxon>
        <taxon>Saccharomycotina</taxon>
        <taxon>Saccharomycetes</taxon>
        <taxon>Phaffomycetales</taxon>
        <taxon>Wickerhamomycetaceae</taxon>
        <taxon>Wickerhamomyces</taxon>
    </lineage>
</organism>
<dbReference type="AlphaFoldDB" id="A0A1E3P9Z9"/>
<dbReference type="OrthoDB" id="10249382at2759"/>